<dbReference type="AlphaFoldDB" id="A0A0K8P8X8"/>
<feature type="domain" description="Prephenate/arogenate dehydrogenase" evidence="3">
    <location>
        <begin position="3"/>
        <end position="297"/>
    </location>
</feature>
<dbReference type="InterPro" id="IPR003099">
    <property type="entry name" value="Prephen_DH"/>
</dbReference>
<evidence type="ECO:0000259" key="3">
    <source>
        <dbReference type="PROSITE" id="PS51176"/>
    </source>
</evidence>
<dbReference type="GO" id="GO:0004665">
    <property type="term" value="F:prephenate dehydrogenase (NADP+) activity"/>
    <property type="evidence" value="ECO:0007669"/>
    <property type="project" value="InterPro"/>
</dbReference>
<evidence type="ECO:0000313" key="4">
    <source>
        <dbReference type="EMBL" id="GAP39102.1"/>
    </source>
</evidence>
<keyword evidence="2" id="KW-0560">Oxidoreductase</keyword>
<name>A0A0K8P8X8_9CHLR</name>
<dbReference type="Pfam" id="PF20463">
    <property type="entry name" value="PDH_C"/>
    <property type="match status" value="1"/>
</dbReference>
<dbReference type="InterPro" id="IPR036291">
    <property type="entry name" value="NAD(P)-bd_dom_sf"/>
</dbReference>
<evidence type="ECO:0000256" key="2">
    <source>
        <dbReference type="ARBA" id="ARBA00023002"/>
    </source>
</evidence>
<accession>A0A0K8P8X8</accession>
<comment type="similarity">
    <text evidence="1">Belongs to the prephenate/arogenate dehydrogenase family.</text>
</comment>
<dbReference type="PROSITE" id="PS51176">
    <property type="entry name" value="PDH_ADH"/>
    <property type="match status" value="1"/>
</dbReference>
<keyword evidence="5" id="KW-1185">Reference proteome</keyword>
<protein>
    <submittedName>
        <fullName evidence="4">Prephenate dehydrogenase</fullName>
    </submittedName>
</protein>
<gene>
    <name evidence="4" type="ORF">ATC1_1121</name>
</gene>
<organism evidence="4">
    <name type="scientific">Flexilinea flocculi</name>
    <dbReference type="NCBI Taxonomy" id="1678840"/>
    <lineage>
        <taxon>Bacteria</taxon>
        <taxon>Bacillati</taxon>
        <taxon>Chloroflexota</taxon>
        <taxon>Anaerolineae</taxon>
        <taxon>Anaerolineales</taxon>
        <taxon>Anaerolineaceae</taxon>
        <taxon>Flexilinea</taxon>
    </lineage>
</organism>
<dbReference type="InterPro" id="IPR050812">
    <property type="entry name" value="Preph/Arog_dehydrog"/>
</dbReference>
<proteinExistence type="inferred from homology"/>
<dbReference type="SUPFAM" id="SSF48179">
    <property type="entry name" value="6-phosphogluconate dehydrogenase C-terminal domain-like"/>
    <property type="match status" value="1"/>
</dbReference>
<dbReference type="InterPro" id="IPR046826">
    <property type="entry name" value="PDH_N"/>
</dbReference>
<dbReference type="RefSeq" id="WP_062276761.1">
    <property type="nucleotide sequence ID" value="NZ_DF968179.1"/>
</dbReference>
<dbReference type="Proteomes" id="UP000053370">
    <property type="component" value="Unassembled WGS sequence"/>
</dbReference>
<evidence type="ECO:0000256" key="1">
    <source>
        <dbReference type="ARBA" id="ARBA00007964"/>
    </source>
</evidence>
<dbReference type="InterPro" id="IPR008927">
    <property type="entry name" value="6-PGluconate_DH-like_C_sf"/>
</dbReference>
<dbReference type="Pfam" id="PF02153">
    <property type="entry name" value="PDH_N"/>
    <property type="match status" value="1"/>
</dbReference>
<dbReference type="Gene3D" id="1.10.3660.10">
    <property type="entry name" value="6-phosphogluconate dehydrogenase C-terminal like domain"/>
    <property type="match status" value="1"/>
</dbReference>
<evidence type="ECO:0000313" key="5">
    <source>
        <dbReference type="Proteomes" id="UP000053370"/>
    </source>
</evidence>
<dbReference type="GO" id="GO:0070403">
    <property type="term" value="F:NAD+ binding"/>
    <property type="evidence" value="ECO:0007669"/>
    <property type="project" value="InterPro"/>
</dbReference>
<dbReference type="GO" id="GO:0006571">
    <property type="term" value="P:tyrosine biosynthetic process"/>
    <property type="evidence" value="ECO:0007669"/>
    <property type="project" value="InterPro"/>
</dbReference>
<dbReference type="GO" id="GO:0008977">
    <property type="term" value="F:prephenate dehydrogenase (NAD+) activity"/>
    <property type="evidence" value="ECO:0007669"/>
    <property type="project" value="InterPro"/>
</dbReference>
<reference evidence="4" key="1">
    <citation type="journal article" date="2015" name="Genome Announc.">
        <title>Draft Genome Sequence of Anaerolineae Strain TC1, a Novel Isolate from a Methanogenic Wastewater Treatment System.</title>
        <authorList>
            <person name="Matsuura N."/>
            <person name="Tourlousse D.M."/>
            <person name="Sun L."/>
            <person name="Toyonaga M."/>
            <person name="Kuroda K."/>
            <person name="Ohashi A."/>
            <person name="Cruz R."/>
            <person name="Yamaguchi T."/>
            <person name="Sekiguchi Y."/>
        </authorList>
    </citation>
    <scope>NUCLEOTIDE SEQUENCE [LARGE SCALE GENOMIC DNA]</scope>
    <source>
        <strain evidence="4">TC1</strain>
    </source>
</reference>
<dbReference type="PANTHER" id="PTHR21363">
    <property type="entry name" value="PREPHENATE DEHYDROGENASE"/>
    <property type="match status" value="1"/>
</dbReference>
<dbReference type="STRING" id="1678840.ATC1_1121"/>
<dbReference type="InterPro" id="IPR046825">
    <property type="entry name" value="PDH_C"/>
</dbReference>
<dbReference type="SUPFAM" id="SSF51735">
    <property type="entry name" value="NAD(P)-binding Rossmann-fold domains"/>
    <property type="match status" value="1"/>
</dbReference>
<dbReference type="PANTHER" id="PTHR21363:SF0">
    <property type="entry name" value="PREPHENATE DEHYDROGENASE [NADP(+)]"/>
    <property type="match status" value="1"/>
</dbReference>
<dbReference type="OrthoDB" id="9802008at2"/>
<dbReference type="Gene3D" id="3.40.50.720">
    <property type="entry name" value="NAD(P)-binding Rossmann-like Domain"/>
    <property type="match status" value="1"/>
</dbReference>
<sequence>MAVQITIIGLGEIGTSLGLALKYQKETILRVGSDIHKYAEQNALSADAIDRIEHNLFNAIQDADIVFLTIPTDEVEAVMKLIGNDLKEDCVVFETGFAKAAAKRWASQYLKTPSNFAGLYAAINPAWLNETSNEYHSAHEDLFKNGTLFISSTADTAPSVVKLASDLASLIGSFSAFCDPEELDGFIASIFNMPYLMGNVILNTARRQNSWREVRKMGGKTFSEMTQSAAMQPDREQYGKFLLENRENTLHMIHEFMFTLKEFRDAIQENDEAALKTLLKNCGEDREKWLQEYQSGEWRHERETNMQTPTTGDFFGQLFLGGLARKKKK</sequence>
<dbReference type="EMBL" id="DF968179">
    <property type="protein sequence ID" value="GAP39102.1"/>
    <property type="molecule type" value="Genomic_DNA"/>
</dbReference>